<dbReference type="Proteomes" id="UP001139522">
    <property type="component" value="Unassembled WGS sequence"/>
</dbReference>
<dbReference type="InterPro" id="IPR006665">
    <property type="entry name" value="OmpA-like"/>
</dbReference>
<dbReference type="InterPro" id="IPR036737">
    <property type="entry name" value="OmpA-like_sf"/>
</dbReference>
<accession>A0ABT5WE57</accession>
<feature type="domain" description="OmpA-like" evidence="5">
    <location>
        <begin position="66"/>
        <end position="186"/>
    </location>
</feature>
<evidence type="ECO:0000256" key="3">
    <source>
        <dbReference type="ARBA" id="ARBA00023237"/>
    </source>
</evidence>
<dbReference type="InterPro" id="IPR006664">
    <property type="entry name" value="OMP_bac"/>
</dbReference>
<dbReference type="InterPro" id="IPR050330">
    <property type="entry name" value="Bact_OuterMem_StrucFunc"/>
</dbReference>
<comment type="subcellular location">
    <subcellularLocation>
        <location evidence="1">Cell outer membrane</location>
    </subcellularLocation>
</comment>
<evidence type="ECO:0000259" key="5">
    <source>
        <dbReference type="PROSITE" id="PS51123"/>
    </source>
</evidence>
<dbReference type="Gene3D" id="3.30.1330.60">
    <property type="entry name" value="OmpA-like domain"/>
    <property type="match status" value="2"/>
</dbReference>
<dbReference type="Pfam" id="PF00691">
    <property type="entry name" value="OmpA"/>
    <property type="match status" value="2"/>
</dbReference>
<keyword evidence="2 4" id="KW-0472">Membrane</keyword>
<proteinExistence type="predicted"/>
<sequence>MIFKVARTAILFLGLYSSILICQPLFPTNSINALKDSDHDGVIDARDICSNTPLGSDIDNDGCPLTKLTLFSFNFDVQFKTGQYKLASKFHAKLKDLAIFLQHNPNTLLLIEGYTDDVGAESYNLTLSKKRADSIANALISTFNIATDRIKTFGYGQNRPIESNSTETGREANRRVSGEIVIPFKSQHVNNNIHSNYSTNQPQIDHYNLTIPFKLNRYGIKNAYRPSIQRLGKLLQSDPDILIFIEGHTDNTGSKDHNVTLSLERANNIADLLNAQFDIAPARLKVVGHGQQFPFKPNNTIKGRRENRRVEIKVVKKFKATQEVILPKWTIWSVDQMENERQKGKQ</sequence>
<reference evidence="6" key="1">
    <citation type="submission" date="2023-01" db="EMBL/GenBank/DDBJ databases">
        <title>Psychroserpens sp. MSW6 and Marinomonas sp. RSW2, isolated from seawater.</title>
        <authorList>
            <person name="Kristyanto S."/>
            <person name="Jung J."/>
            <person name="Kim J.M."/>
            <person name="Jeon C.O."/>
        </authorList>
    </citation>
    <scope>NUCLEOTIDE SEQUENCE</scope>
    <source>
        <strain evidence="6">RSW2</strain>
    </source>
</reference>
<gene>
    <name evidence="6" type="ORF">M3I01_005265</name>
</gene>
<dbReference type="PRINTS" id="PR01021">
    <property type="entry name" value="OMPADOMAIN"/>
</dbReference>
<comment type="caution">
    <text evidence="6">The sequence shown here is derived from an EMBL/GenBank/DDBJ whole genome shotgun (WGS) entry which is preliminary data.</text>
</comment>
<dbReference type="CDD" id="cd07185">
    <property type="entry name" value="OmpA_C-like"/>
    <property type="match status" value="2"/>
</dbReference>
<dbReference type="PANTHER" id="PTHR30329">
    <property type="entry name" value="STATOR ELEMENT OF FLAGELLAR MOTOR COMPLEX"/>
    <property type="match status" value="1"/>
</dbReference>
<dbReference type="RefSeq" id="WP_255894563.1">
    <property type="nucleotide sequence ID" value="NZ_JAMZEG020000001.1"/>
</dbReference>
<keyword evidence="7" id="KW-1185">Reference proteome</keyword>
<evidence type="ECO:0000313" key="6">
    <source>
        <dbReference type="EMBL" id="MDE8602340.1"/>
    </source>
</evidence>
<protein>
    <submittedName>
        <fullName evidence="6">OmpA family protein</fullName>
    </submittedName>
</protein>
<organism evidence="6 7">
    <name type="scientific">Marinomonas maritima</name>
    <dbReference type="NCBI Taxonomy" id="2940935"/>
    <lineage>
        <taxon>Bacteria</taxon>
        <taxon>Pseudomonadati</taxon>
        <taxon>Pseudomonadota</taxon>
        <taxon>Gammaproteobacteria</taxon>
        <taxon>Oceanospirillales</taxon>
        <taxon>Oceanospirillaceae</taxon>
        <taxon>Marinomonas</taxon>
    </lineage>
</organism>
<dbReference type="PROSITE" id="PS51123">
    <property type="entry name" value="OMPA_2"/>
    <property type="match status" value="2"/>
</dbReference>
<dbReference type="SUPFAM" id="SSF103088">
    <property type="entry name" value="OmpA-like"/>
    <property type="match status" value="2"/>
</dbReference>
<evidence type="ECO:0000256" key="1">
    <source>
        <dbReference type="ARBA" id="ARBA00004442"/>
    </source>
</evidence>
<feature type="domain" description="OmpA-like" evidence="5">
    <location>
        <begin position="200"/>
        <end position="318"/>
    </location>
</feature>
<keyword evidence="3" id="KW-0998">Cell outer membrane</keyword>
<evidence type="ECO:0000256" key="2">
    <source>
        <dbReference type="ARBA" id="ARBA00023136"/>
    </source>
</evidence>
<dbReference type="EMBL" id="JAMZEG020000001">
    <property type="protein sequence ID" value="MDE8602340.1"/>
    <property type="molecule type" value="Genomic_DNA"/>
</dbReference>
<name>A0ABT5WE57_9GAMM</name>
<evidence type="ECO:0000313" key="7">
    <source>
        <dbReference type="Proteomes" id="UP001139522"/>
    </source>
</evidence>
<dbReference type="PANTHER" id="PTHR30329:SF21">
    <property type="entry name" value="LIPOPROTEIN YIAD-RELATED"/>
    <property type="match status" value="1"/>
</dbReference>
<evidence type="ECO:0000256" key="4">
    <source>
        <dbReference type="PROSITE-ProRule" id="PRU00473"/>
    </source>
</evidence>